<dbReference type="Gene3D" id="3.40.50.1000">
    <property type="entry name" value="HAD superfamily/HAD-like"/>
    <property type="match status" value="1"/>
</dbReference>
<name>A0A5B0SX54_9ENTR</name>
<evidence type="ECO:0000313" key="3">
    <source>
        <dbReference type="Proteomes" id="UP000323297"/>
    </source>
</evidence>
<gene>
    <name evidence="2" type="ORF">D3H66_17575</name>
</gene>
<dbReference type="AlphaFoldDB" id="A0A5B0SX54"/>
<dbReference type="Proteomes" id="UP000323297">
    <property type="component" value="Unassembled WGS sequence"/>
</dbReference>
<dbReference type="InterPro" id="IPR023214">
    <property type="entry name" value="HAD_sf"/>
</dbReference>
<dbReference type="EMBL" id="VTZD01000022">
    <property type="protein sequence ID" value="KAA1142482.1"/>
    <property type="molecule type" value="Genomic_DNA"/>
</dbReference>
<dbReference type="GO" id="GO:0016787">
    <property type="term" value="F:hydrolase activity"/>
    <property type="evidence" value="ECO:0007669"/>
    <property type="project" value="UniProtKB-KW"/>
</dbReference>
<proteinExistence type="predicted"/>
<reference evidence="2 3" key="1">
    <citation type="submission" date="2019-08" db="EMBL/GenBank/DDBJ databases">
        <title>Draft genome sequence of Citrobacter portucalensis strain isolated from green turtle.</title>
        <authorList>
            <person name="Fernandes M.R."/>
            <person name="Sellera F.P."/>
            <person name="Goldeberg D.W."/>
            <person name="Costa D.C."/>
            <person name="Lincopan N."/>
        </authorList>
    </citation>
    <scope>NUCLEOTIDE SEQUENCE [LARGE SCALE GENOMIC DNA]</scope>
    <source>
        <strain evidence="2 3">TV06</strain>
    </source>
</reference>
<evidence type="ECO:0000313" key="2">
    <source>
        <dbReference type="EMBL" id="KAA1142482.1"/>
    </source>
</evidence>
<sequence>MKKAIVDVCDTLYYSNTTFDFLERIASKKLETQLLALRRVRSLMLLNSVLFKLFKVDIYRRLCIYKLLSGKKLSEIKSESELFYENVLCAKKIIETHAIIKKLSEDFQFILCSASIDPVVEVIADKMGCEQFFSTRLIAKDGIYTGQIFVDLLGRKGKHLKEADVSYNLVITDNKSDIDLIETCGKAIIISEEKNINFWNDFKLKNKTMDIKVVIV</sequence>
<evidence type="ECO:0000256" key="1">
    <source>
        <dbReference type="ARBA" id="ARBA00022723"/>
    </source>
</evidence>
<dbReference type="GO" id="GO:0046872">
    <property type="term" value="F:metal ion binding"/>
    <property type="evidence" value="ECO:0007669"/>
    <property type="project" value="UniProtKB-KW"/>
</dbReference>
<dbReference type="InterPro" id="IPR036412">
    <property type="entry name" value="HAD-like_sf"/>
</dbReference>
<protein>
    <submittedName>
        <fullName evidence="2">Haloacid dehalogenase-like hydrolase</fullName>
    </submittedName>
</protein>
<dbReference type="Gene3D" id="1.20.1440.100">
    <property type="entry name" value="SG protein - dephosphorylation function"/>
    <property type="match status" value="1"/>
</dbReference>
<dbReference type="RefSeq" id="WP_006683934.1">
    <property type="nucleotide sequence ID" value="NZ_JAMWIT010000001.1"/>
</dbReference>
<dbReference type="SUPFAM" id="SSF56784">
    <property type="entry name" value="HAD-like"/>
    <property type="match status" value="1"/>
</dbReference>
<accession>A0A5B0SX54</accession>
<comment type="caution">
    <text evidence="2">The sequence shown here is derived from an EMBL/GenBank/DDBJ whole genome shotgun (WGS) entry which is preliminary data.</text>
</comment>
<keyword evidence="1" id="KW-0479">Metal-binding</keyword>
<keyword evidence="2" id="KW-0378">Hydrolase</keyword>
<dbReference type="Pfam" id="PF12710">
    <property type="entry name" value="HAD"/>
    <property type="match status" value="1"/>
</dbReference>
<organism evidence="2 3">
    <name type="scientific">Citrobacter portucalensis</name>
    <dbReference type="NCBI Taxonomy" id="1639133"/>
    <lineage>
        <taxon>Bacteria</taxon>
        <taxon>Pseudomonadati</taxon>
        <taxon>Pseudomonadota</taxon>
        <taxon>Gammaproteobacteria</taxon>
        <taxon>Enterobacterales</taxon>
        <taxon>Enterobacteriaceae</taxon>
        <taxon>Citrobacter</taxon>
        <taxon>Citrobacter freundii complex</taxon>
    </lineage>
</organism>